<dbReference type="InterPro" id="IPR001461">
    <property type="entry name" value="Aspartic_peptidase_A1"/>
</dbReference>
<proteinExistence type="inferred from homology"/>
<dbReference type="EMBL" id="BTGD01000005">
    <property type="protein sequence ID" value="GMM55600.1"/>
    <property type="molecule type" value="Genomic_DNA"/>
</dbReference>
<comment type="similarity">
    <text evidence="1 8">Belongs to the peptidase A1 family.</text>
</comment>
<dbReference type="AlphaFoldDB" id="A0AAV5RVK7"/>
<evidence type="ECO:0000256" key="2">
    <source>
        <dbReference type="ARBA" id="ARBA00022670"/>
    </source>
</evidence>
<evidence type="ECO:0000256" key="1">
    <source>
        <dbReference type="ARBA" id="ARBA00007447"/>
    </source>
</evidence>
<feature type="disulfide bond" evidence="7">
    <location>
        <begin position="430"/>
        <end position="466"/>
    </location>
</feature>
<feature type="chain" id="PRO_5043641256" evidence="10">
    <location>
        <begin position="23"/>
        <end position="611"/>
    </location>
</feature>
<evidence type="ECO:0000313" key="12">
    <source>
        <dbReference type="EMBL" id="GMM55600.1"/>
    </source>
</evidence>
<dbReference type="PROSITE" id="PS00141">
    <property type="entry name" value="ASP_PROTEASE"/>
    <property type="match status" value="2"/>
</dbReference>
<gene>
    <name evidence="12" type="ORF">DAKH74_022160</name>
</gene>
<comment type="caution">
    <text evidence="12">The sequence shown here is derived from an EMBL/GenBank/DDBJ whole genome shotgun (WGS) entry which is preliminary data.</text>
</comment>
<feature type="domain" description="Peptidase A1" evidence="11">
    <location>
        <begin position="78"/>
        <end position="502"/>
    </location>
</feature>
<evidence type="ECO:0000256" key="6">
    <source>
        <dbReference type="PIRSR" id="PIRSR601461-1"/>
    </source>
</evidence>
<evidence type="ECO:0000256" key="4">
    <source>
        <dbReference type="ARBA" id="ARBA00022750"/>
    </source>
</evidence>
<keyword evidence="5 8" id="KW-0378">Hydrolase</keyword>
<dbReference type="PRINTS" id="PR00792">
    <property type="entry name" value="PEPSIN"/>
</dbReference>
<feature type="signal peptide" evidence="10">
    <location>
        <begin position="1"/>
        <end position="22"/>
    </location>
</feature>
<evidence type="ECO:0000256" key="9">
    <source>
        <dbReference type="SAM" id="MobiDB-lite"/>
    </source>
</evidence>
<dbReference type="Gene3D" id="2.40.70.10">
    <property type="entry name" value="Acid Proteases"/>
    <property type="match status" value="3"/>
</dbReference>
<sequence length="611" mass="64104">MKFSVPTLLASTLAAGAATAGASLLPSNTVPQNKYVQLQFNKSRGNTFGDASADNAPRLQRRADNYQEFELTNQQSFYSVQLEIGTPPQAITVLVDTGSSDLWVTGSNNPFCSAGSASSSRYARRAIAEENTNAEESAPEEDIVSNLHNDDSVFATIITIVGGGGGSGGIDPFSFLTQTDFTFNTGAFQTETATAASPATASAQATIDCSTYGTFDNSSSSTFHSNDTAFAISYGDGSYASGTWGQDVLMLSDVNVTGVSFAVANYTNSTVGVLGIGLPGLESTYSGTQTSLASSSSPYQYANLPMVLKQSGAIDRVAYSLYLDSADAKYGSVLFGAVDHTKYTGSLYTLPLVNIYRSQGFSNPIEFDITFQGIGISSSSGQTTIAQTKMPALLDSGTTISYMPADLVSLIAEQIGASYSSTSGYYEMECLSSSDDTDLVFDFGGFHISAPLSDFLISTTSSSRQCLLAIVPQSMSSMILGDIFLTHAYVVYDLENLEISMGQASYSDESPSIDVISSAVPSAVTAASYYNTWSTSENVVSGGNIFTLGTNGTGTNAASVTATGSGTARASSSRGSTRTRTSRVERMNNQNTLAVPTVCLTIASFLLSFML</sequence>
<evidence type="ECO:0000256" key="3">
    <source>
        <dbReference type="ARBA" id="ARBA00022729"/>
    </source>
</evidence>
<evidence type="ECO:0000313" key="13">
    <source>
        <dbReference type="Proteomes" id="UP001377567"/>
    </source>
</evidence>
<protein>
    <submittedName>
        <fullName evidence="12">Aspartyl protease</fullName>
    </submittedName>
</protein>
<accession>A0AAV5RVK7</accession>
<reference evidence="12 13" key="1">
    <citation type="journal article" date="2023" name="Elife">
        <title>Identification of key yeast species and microbe-microbe interactions impacting larval growth of Drosophila in the wild.</title>
        <authorList>
            <person name="Mure A."/>
            <person name="Sugiura Y."/>
            <person name="Maeda R."/>
            <person name="Honda K."/>
            <person name="Sakurai N."/>
            <person name="Takahashi Y."/>
            <person name="Watada M."/>
            <person name="Katoh T."/>
            <person name="Gotoh A."/>
            <person name="Gotoh Y."/>
            <person name="Taniguchi I."/>
            <person name="Nakamura K."/>
            <person name="Hayashi T."/>
            <person name="Katayama T."/>
            <person name="Uemura T."/>
            <person name="Hattori Y."/>
        </authorList>
    </citation>
    <scope>NUCLEOTIDE SEQUENCE [LARGE SCALE GENOMIC DNA]</scope>
    <source>
        <strain evidence="12 13">KH-74</strain>
    </source>
</reference>
<keyword evidence="7" id="KW-1015">Disulfide bond</keyword>
<evidence type="ECO:0000256" key="8">
    <source>
        <dbReference type="RuleBase" id="RU000454"/>
    </source>
</evidence>
<dbReference type="InterPro" id="IPR021109">
    <property type="entry name" value="Peptidase_aspartic_dom_sf"/>
</dbReference>
<dbReference type="PROSITE" id="PS51767">
    <property type="entry name" value="PEPTIDASE_A1"/>
    <property type="match status" value="1"/>
</dbReference>
<dbReference type="SUPFAM" id="SSF50630">
    <property type="entry name" value="Acid proteases"/>
    <property type="match status" value="1"/>
</dbReference>
<dbReference type="Pfam" id="PF00026">
    <property type="entry name" value="Asp"/>
    <property type="match status" value="2"/>
</dbReference>
<keyword evidence="4 8" id="KW-0064">Aspartyl protease</keyword>
<dbReference type="Proteomes" id="UP001377567">
    <property type="component" value="Unassembled WGS sequence"/>
</dbReference>
<feature type="active site" evidence="6">
    <location>
        <position position="96"/>
    </location>
</feature>
<dbReference type="CDD" id="cd05474">
    <property type="entry name" value="SAP_like"/>
    <property type="match status" value="1"/>
</dbReference>
<evidence type="ECO:0000259" key="11">
    <source>
        <dbReference type="PROSITE" id="PS51767"/>
    </source>
</evidence>
<feature type="active site" evidence="6">
    <location>
        <position position="395"/>
    </location>
</feature>
<keyword evidence="3 10" id="KW-0732">Signal</keyword>
<evidence type="ECO:0000256" key="5">
    <source>
        <dbReference type="ARBA" id="ARBA00022801"/>
    </source>
</evidence>
<dbReference type="GO" id="GO:0004190">
    <property type="term" value="F:aspartic-type endopeptidase activity"/>
    <property type="evidence" value="ECO:0007669"/>
    <property type="project" value="UniProtKB-KW"/>
</dbReference>
<keyword evidence="13" id="KW-1185">Reference proteome</keyword>
<evidence type="ECO:0000256" key="7">
    <source>
        <dbReference type="PIRSR" id="PIRSR601461-2"/>
    </source>
</evidence>
<dbReference type="InterPro" id="IPR033121">
    <property type="entry name" value="PEPTIDASE_A1"/>
</dbReference>
<feature type="compositionally biased region" description="Low complexity" evidence="9">
    <location>
        <begin position="558"/>
        <end position="579"/>
    </location>
</feature>
<evidence type="ECO:0000256" key="10">
    <source>
        <dbReference type="SAM" id="SignalP"/>
    </source>
</evidence>
<dbReference type="InterPro" id="IPR033876">
    <property type="entry name" value="SAP-like"/>
</dbReference>
<dbReference type="PANTHER" id="PTHR47966">
    <property type="entry name" value="BETA-SITE APP-CLEAVING ENZYME, ISOFORM A-RELATED"/>
    <property type="match status" value="1"/>
</dbReference>
<keyword evidence="2 8" id="KW-0645">Protease</keyword>
<dbReference type="GO" id="GO:0071944">
    <property type="term" value="C:cell periphery"/>
    <property type="evidence" value="ECO:0007669"/>
    <property type="project" value="UniProtKB-ARBA"/>
</dbReference>
<dbReference type="FunFam" id="2.40.70.10:FF:000023">
    <property type="entry name" value="Aspartic protease"/>
    <property type="match status" value="1"/>
</dbReference>
<dbReference type="PANTHER" id="PTHR47966:SF65">
    <property type="entry name" value="ASPARTIC-TYPE ENDOPEPTIDASE"/>
    <property type="match status" value="1"/>
</dbReference>
<organism evidence="12 13">
    <name type="scientific">Maudiozyma humilis</name>
    <name type="common">Sour dough yeast</name>
    <name type="synonym">Kazachstania humilis</name>
    <dbReference type="NCBI Taxonomy" id="51915"/>
    <lineage>
        <taxon>Eukaryota</taxon>
        <taxon>Fungi</taxon>
        <taxon>Dikarya</taxon>
        <taxon>Ascomycota</taxon>
        <taxon>Saccharomycotina</taxon>
        <taxon>Saccharomycetes</taxon>
        <taxon>Saccharomycetales</taxon>
        <taxon>Saccharomycetaceae</taxon>
        <taxon>Maudiozyma</taxon>
    </lineage>
</organism>
<dbReference type="InterPro" id="IPR001969">
    <property type="entry name" value="Aspartic_peptidase_AS"/>
</dbReference>
<name>A0AAV5RVK7_MAUHU</name>
<dbReference type="GO" id="GO:0006508">
    <property type="term" value="P:proteolysis"/>
    <property type="evidence" value="ECO:0007669"/>
    <property type="project" value="UniProtKB-KW"/>
</dbReference>
<feature type="region of interest" description="Disordered" evidence="9">
    <location>
        <begin position="558"/>
        <end position="583"/>
    </location>
</feature>